<name>A0A7C9R584_9HYPH</name>
<evidence type="ECO:0000313" key="3">
    <source>
        <dbReference type="Proteomes" id="UP000481252"/>
    </source>
</evidence>
<comment type="caution">
    <text evidence="2">The sequence shown here is derived from an EMBL/GenBank/DDBJ whole genome shotgun (WGS) entry which is preliminary data.</text>
</comment>
<protein>
    <submittedName>
        <fullName evidence="2">Phasin</fullName>
    </submittedName>
</protein>
<dbReference type="Pfam" id="PF09361">
    <property type="entry name" value="Phasin_2"/>
    <property type="match status" value="1"/>
</dbReference>
<dbReference type="InterPro" id="IPR010234">
    <property type="entry name" value="Phasin_subfam-2"/>
</dbReference>
<dbReference type="RefSeq" id="WP_165114905.1">
    <property type="nucleotide sequence ID" value="NZ_JAAKZG010000002.1"/>
</dbReference>
<accession>A0A7C9R584</accession>
<dbReference type="NCBIfam" id="TIGR01841">
    <property type="entry name" value="phasin"/>
    <property type="match status" value="1"/>
</dbReference>
<reference evidence="2 3" key="1">
    <citation type="submission" date="2020-02" db="EMBL/GenBank/DDBJ databases">
        <title>Genome sequence of the type strain CGMCC 1.15528 of Mesorhizobium zhangyense.</title>
        <authorList>
            <person name="Gao J."/>
            <person name="Sun J."/>
        </authorList>
    </citation>
    <scope>NUCLEOTIDE SEQUENCE [LARGE SCALE GENOMIC DNA]</scope>
    <source>
        <strain evidence="2 3">CGMCC 1.15528</strain>
    </source>
</reference>
<keyword evidence="3" id="KW-1185">Reference proteome</keyword>
<feature type="domain" description="Phasin" evidence="1">
    <location>
        <begin position="71"/>
        <end position="141"/>
    </location>
</feature>
<evidence type="ECO:0000313" key="2">
    <source>
        <dbReference type="EMBL" id="NGN40355.1"/>
    </source>
</evidence>
<gene>
    <name evidence="2" type="ORF">G6N74_04700</name>
</gene>
<dbReference type="NCBIfam" id="TIGR01985">
    <property type="entry name" value="phasin_2"/>
    <property type="match status" value="1"/>
</dbReference>
<organism evidence="2 3">
    <name type="scientific">Mesorhizobium zhangyense</name>
    <dbReference type="NCBI Taxonomy" id="1776730"/>
    <lineage>
        <taxon>Bacteria</taxon>
        <taxon>Pseudomonadati</taxon>
        <taxon>Pseudomonadota</taxon>
        <taxon>Alphaproteobacteria</taxon>
        <taxon>Hyphomicrobiales</taxon>
        <taxon>Phyllobacteriaceae</taxon>
        <taxon>Mesorhizobium</taxon>
    </lineage>
</organism>
<sequence length="153" mass="16648">MSKTATKTAEFANVEFPTFDASKATDQFRAFAEKGVEQSKEAYTKIKSGAEETQKAFESTFETAKAVGSELSLKTIATLRTNAETGFSHLEALFGAKSLSEVIELQTAFLRKGAETAVEQAKEFQAVSTKAATDVTKPIKDVFEKTFKDLKVA</sequence>
<proteinExistence type="predicted"/>
<dbReference type="Proteomes" id="UP000481252">
    <property type="component" value="Unassembled WGS sequence"/>
</dbReference>
<dbReference type="EMBL" id="JAAKZG010000002">
    <property type="protein sequence ID" value="NGN40355.1"/>
    <property type="molecule type" value="Genomic_DNA"/>
</dbReference>
<dbReference type="InterPro" id="IPR010127">
    <property type="entry name" value="Phasin_subfam-1"/>
</dbReference>
<dbReference type="AlphaFoldDB" id="A0A7C9R584"/>
<dbReference type="InterPro" id="IPR018968">
    <property type="entry name" value="Phasin"/>
</dbReference>
<evidence type="ECO:0000259" key="1">
    <source>
        <dbReference type="Pfam" id="PF09361"/>
    </source>
</evidence>